<evidence type="ECO:0000256" key="4">
    <source>
        <dbReference type="ARBA" id="ARBA00023136"/>
    </source>
</evidence>
<dbReference type="GO" id="GO:0012505">
    <property type="term" value="C:endomembrane system"/>
    <property type="evidence" value="ECO:0007669"/>
    <property type="project" value="UniProtKB-SubCell"/>
</dbReference>
<dbReference type="GO" id="GO:0016491">
    <property type="term" value="F:oxidoreductase activity"/>
    <property type="evidence" value="ECO:0007669"/>
    <property type="project" value="InterPro"/>
</dbReference>
<dbReference type="GO" id="GO:0030026">
    <property type="term" value="P:intracellular manganese ion homeostasis"/>
    <property type="evidence" value="ECO:0007669"/>
    <property type="project" value="InterPro"/>
</dbReference>
<organism evidence="8 9">
    <name type="scientific">Sulfolobus acidocaldarius</name>
    <dbReference type="NCBI Taxonomy" id="2285"/>
    <lineage>
        <taxon>Archaea</taxon>
        <taxon>Thermoproteota</taxon>
        <taxon>Thermoprotei</taxon>
        <taxon>Sulfolobales</taxon>
        <taxon>Sulfolobaceae</taxon>
        <taxon>Sulfolobus</taxon>
    </lineage>
</organism>
<keyword evidence="3 5" id="KW-1133">Transmembrane helix</keyword>
<dbReference type="OrthoDB" id="42847at2157"/>
<dbReference type="EMBL" id="CP013694">
    <property type="protein sequence ID" value="ALU30216.1"/>
    <property type="molecule type" value="Genomic_DNA"/>
</dbReference>
<feature type="transmembrane region" description="Helical" evidence="5">
    <location>
        <begin position="171"/>
        <end position="192"/>
    </location>
</feature>
<dbReference type="EMBL" id="CP013695">
    <property type="protein sequence ID" value="ALU30931.1"/>
    <property type="molecule type" value="Genomic_DNA"/>
</dbReference>
<name>A0A0U3FUE8_9CREN</name>
<evidence type="ECO:0000313" key="8">
    <source>
        <dbReference type="EMBL" id="ALU30931.1"/>
    </source>
</evidence>
<keyword evidence="2 5" id="KW-0812">Transmembrane</keyword>
<accession>A0A0U3FUE8</accession>
<dbReference type="CDD" id="cd01044">
    <property type="entry name" value="Ferritin_CCC1_N"/>
    <property type="match status" value="1"/>
</dbReference>
<feature type="transmembrane region" description="Helical" evidence="5">
    <location>
        <begin position="264"/>
        <end position="285"/>
    </location>
</feature>
<feature type="domain" description="Rubrerythrin diiron-binding" evidence="6">
    <location>
        <begin position="7"/>
        <end position="135"/>
    </location>
</feature>
<evidence type="ECO:0000256" key="1">
    <source>
        <dbReference type="ARBA" id="ARBA00004127"/>
    </source>
</evidence>
<gene>
    <name evidence="7" type="ORF">ATY89_09890</name>
    <name evidence="8" type="ORF">ATZ20_01445</name>
</gene>
<dbReference type="GeneID" id="14552137"/>
<dbReference type="InterPro" id="IPR039376">
    <property type="entry name" value="Ferritin_CCC1_N"/>
</dbReference>
<dbReference type="GO" id="GO:0046872">
    <property type="term" value="F:metal ion binding"/>
    <property type="evidence" value="ECO:0007669"/>
    <property type="project" value="InterPro"/>
</dbReference>
<feature type="transmembrane region" description="Helical" evidence="5">
    <location>
        <begin position="143"/>
        <end position="165"/>
    </location>
</feature>
<dbReference type="CDD" id="cd02431">
    <property type="entry name" value="Ferritin_CCC1_C"/>
    <property type="match status" value="1"/>
</dbReference>
<dbReference type="SUPFAM" id="SSF47240">
    <property type="entry name" value="Ferritin-like"/>
    <property type="match status" value="1"/>
</dbReference>
<evidence type="ECO:0000256" key="2">
    <source>
        <dbReference type="ARBA" id="ARBA00022692"/>
    </source>
</evidence>
<proteinExistence type="predicted"/>
<dbReference type="PANTHER" id="PTHR31851">
    <property type="entry name" value="FE(2+)/MN(2+) TRANSPORTER PCL1"/>
    <property type="match status" value="1"/>
</dbReference>
<reference evidence="9 10" key="1">
    <citation type="submission" date="2015-12" db="EMBL/GenBank/DDBJ databases">
        <title>A stable core within a dynamic pangenome in Sulfolobus acidocaldarius.</title>
        <authorList>
            <person name="Anderson R."/>
            <person name="Kouris A."/>
            <person name="Seward C."/>
            <person name="Campbell K."/>
            <person name="Whitaker R."/>
        </authorList>
    </citation>
    <scope>NUCLEOTIDE SEQUENCE [LARGE SCALE GENOMIC DNA]</scope>
    <source>
        <strain evidence="7 10">GG12-C01-09</strain>
        <strain evidence="8 9">NG05B_CO5_07</strain>
    </source>
</reference>
<dbReference type="InterPro" id="IPR008217">
    <property type="entry name" value="Ccc1_fam"/>
</dbReference>
<dbReference type="Pfam" id="PF02915">
    <property type="entry name" value="Rubrerythrin"/>
    <property type="match status" value="1"/>
</dbReference>
<dbReference type="InterPro" id="IPR009078">
    <property type="entry name" value="Ferritin-like_SF"/>
</dbReference>
<evidence type="ECO:0000259" key="6">
    <source>
        <dbReference type="Pfam" id="PF02915"/>
    </source>
</evidence>
<evidence type="ECO:0000313" key="7">
    <source>
        <dbReference type="EMBL" id="ALU30216.1"/>
    </source>
</evidence>
<evidence type="ECO:0000256" key="5">
    <source>
        <dbReference type="SAM" id="Phobius"/>
    </source>
</evidence>
<dbReference type="InterPro" id="IPR003251">
    <property type="entry name" value="Rr_diiron-bd_dom"/>
</dbReference>
<dbReference type="OMA" id="TFAVKLM"/>
<dbReference type="Pfam" id="PF01988">
    <property type="entry name" value="VIT1"/>
    <property type="match status" value="1"/>
</dbReference>
<feature type="transmembrane region" description="Helical" evidence="5">
    <location>
        <begin position="325"/>
        <end position="347"/>
    </location>
</feature>
<dbReference type="Gene3D" id="1.20.1260.10">
    <property type="match status" value="1"/>
</dbReference>
<sequence length="354" mass="38785">MSSNPSKNYKDELFDREVYRELAKDEKDNYARECLLKLAEMEEKHAEVWRKIADRKGLGLEQLGKIDRLRIKFYKTFRKIFGLQLTIKLLESRENESINKYLSLARTEEFTQQERQKIREIAIDEAVHEELLGRLKAKDVGDFIYGISDGLVEVLAATSGIAGAIGNPLFVAVSGLIVGASGTLSMSIGAYLSTKSSKEINQIKRKRIEEAKAIDKNEVMDRLSEVLVDMGVKEEVAEKLSPRLVDVAEDIISPETDESPRKSALITGLSYIVGAIIPVITYLIGLSGLTGLISSYLVSGLAIFTVGSLIGLISEVNPVKKGAEMLVLGIGAAIATHLLGVLAAHFLPPGILPS</sequence>
<dbReference type="PaxDb" id="1435377-SUSAZ_07790"/>
<comment type="subcellular location">
    <subcellularLocation>
        <location evidence="1">Endomembrane system</location>
        <topology evidence="1">Multi-pass membrane protein</topology>
    </subcellularLocation>
</comment>
<dbReference type="Proteomes" id="UP000060043">
    <property type="component" value="Chromosome"/>
</dbReference>
<protein>
    <submittedName>
        <fullName evidence="8">Rubrerythrin family protein</fullName>
    </submittedName>
</protein>
<dbReference type="GO" id="GO:0005384">
    <property type="term" value="F:manganese ion transmembrane transporter activity"/>
    <property type="evidence" value="ECO:0007669"/>
    <property type="project" value="InterPro"/>
</dbReference>
<evidence type="ECO:0000313" key="9">
    <source>
        <dbReference type="Proteomes" id="UP000060043"/>
    </source>
</evidence>
<dbReference type="Proteomes" id="UP000065473">
    <property type="component" value="Chromosome"/>
</dbReference>
<feature type="transmembrane region" description="Helical" evidence="5">
    <location>
        <begin position="291"/>
        <end position="313"/>
    </location>
</feature>
<keyword evidence="4 5" id="KW-0472">Membrane</keyword>
<dbReference type="AlphaFoldDB" id="A0A0U3FUE8"/>
<dbReference type="RefSeq" id="WP_011278458.1">
    <property type="nucleotide sequence ID" value="NZ_BHWZ01000004.1"/>
</dbReference>
<dbReference type="InterPro" id="IPR012347">
    <property type="entry name" value="Ferritin-like"/>
</dbReference>
<evidence type="ECO:0000256" key="3">
    <source>
        <dbReference type="ARBA" id="ARBA00022989"/>
    </source>
</evidence>
<evidence type="ECO:0000313" key="10">
    <source>
        <dbReference type="Proteomes" id="UP000065473"/>
    </source>
</evidence>
<dbReference type="STRING" id="1435377.SUSAZ_07790"/>